<evidence type="ECO:0000313" key="1">
    <source>
        <dbReference type="EMBL" id="MBM9506734.1"/>
    </source>
</evidence>
<accession>A0ABS2TTS9</accession>
<proteinExistence type="predicted"/>
<gene>
    <name evidence="1" type="ORF">ITX44_19675</name>
</gene>
<reference evidence="1 2" key="1">
    <citation type="submission" date="2021-01" db="EMBL/GenBank/DDBJ databases">
        <title>Streptomyces acididurans sp. nov., isolated from a peat swamp forest soil.</title>
        <authorList>
            <person name="Chantavorakit T."/>
            <person name="Duangmal K."/>
        </authorList>
    </citation>
    <scope>NUCLEOTIDE SEQUENCE [LARGE SCALE GENOMIC DNA]</scope>
    <source>
        <strain evidence="1 2">KK5PA1</strain>
    </source>
</reference>
<keyword evidence="2" id="KW-1185">Reference proteome</keyword>
<organism evidence="1 2">
    <name type="scientific">Actinacidiphila acididurans</name>
    <dbReference type="NCBI Taxonomy" id="2784346"/>
    <lineage>
        <taxon>Bacteria</taxon>
        <taxon>Bacillati</taxon>
        <taxon>Actinomycetota</taxon>
        <taxon>Actinomycetes</taxon>
        <taxon>Kitasatosporales</taxon>
        <taxon>Streptomycetaceae</taxon>
        <taxon>Actinacidiphila</taxon>
    </lineage>
</organism>
<name>A0ABS2TTS9_9ACTN</name>
<dbReference type="EMBL" id="JADKYB010000010">
    <property type="protein sequence ID" value="MBM9506734.1"/>
    <property type="molecule type" value="Genomic_DNA"/>
</dbReference>
<dbReference type="RefSeq" id="WP_205358606.1">
    <property type="nucleotide sequence ID" value="NZ_JADKYB010000010.1"/>
</dbReference>
<dbReference type="Proteomes" id="UP000749040">
    <property type="component" value="Unassembled WGS sequence"/>
</dbReference>
<sequence>MLSTPDEVRGFLRMCLDPGLGRDRRTPTELTVVMPDWLLGHLAEHAPHLAALHADVTVAEELAAEARVSYAEALLAWITELPTQRAMAAASPDFPTTFDQRDGD</sequence>
<evidence type="ECO:0000313" key="2">
    <source>
        <dbReference type="Proteomes" id="UP000749040"/>
    </source>
</evidence>
<comment type="caution">
    <text evidence="1">The sequence shown here is derived from an EMBL/GenBank/DDBJ whole genome shotgun (WGS) entry which is preliminary data.</text>
</comment>
<protein>
    <submittedName>
        <fullName evidence="1">Uncharacterized protein</fullName>
    </submittedName>
</protein>